<gene>
    <name evidence="2" type="ORF">LCGC14_3082710</name>
</gene>
<evidence type="ECO:0000313" key="2">
    <source>
        <dbReference type="EMBL" id="KKK54635.1"/>
    </source>
</evidence>
<feature type="region of interest" description="Disordered" evidence="1">
    <location>
        <begin position="1"/>
        <end position="40"/>
    </location>
</feature>
<evidence type="ECO:0000256" key="1">
    <source>
        <dbReference type="SAM" id="MobiDB-lite"/>
    </source>
</evidence>
<dbReference type="EMBL" id="LAZR01065898">
    <property type="protein sequence ID" value="KKK54635.1"/>
    <property type="molecule type" value="Genomic_DNA"/>
</dbReference>
<organism evidence="2">
    <name type="scientific">marine sediment metagenome</name>
    <dbReference type="NCBI Taxonomy" id="412755"/>
    <lineage>
        <taxon>unclassified sequences</taxon>
        <taxon>metagenomes</taxon>
        <taxon>ecological metagenomes</taxon>
    </lineage>
</organism>
<dbReference type="AlphaFoldDB" id="A0A0F8X1D9"/>
<accession>A0A0F8X1D9</accession>
<feature type="non-terminal residue" evidence="2">
    <location>
        <position position="348"/>
    </location>
</feature>
<comment type="caution">
    <text evidence="2">The sequence shown here is derived from an EMBL/GenBank/DDBJ whole genome shotgun (WGS) entry which is preliminary data.</text>
</comment>
<feature type="non-terminal residue" evidence="2">
    <location>
        <position position="1"/>
    </location>
</feature>
<sequence length="348" mass="35695">INAFGSGGDIDPNGFSVSEETTITGGRGATPFRAGSPVAGPESGMDWDRYGVTGPWNRIRYDGSCRADDPAIVGPDGPATGAGSVYPDTLDPGVNTVEVCTPTADGFDLNTTQAVALPADTNAVRFAFGGIAENEVYYAVLEVRITNLDQLGYFNAEGHGGDSAEGAAAGNDNPWRYWVAGTSSVSPAGPDDLYVDIAISAVNGSPYAGGDIPQGATLTYRVSYVNVSLSDMTNVVTQVTLPTQTTGTGNFRVISGADIRPATNPAGGTFAMQTIPTLGGLNSGVIEFDAFVSAVSGDTVLASTDIASAEGATDAVAVPKRNCARDFRRRSDHHAIACDLLDPPGAGT</sequence>
<protein>
    <recommendedName>
        <fullName evidence="3">DUF11 domain-containing protein</fullName>
    </recommendedName>
</protein>
<evidence type="ECO:0008006" key="3">
    <source>
        <dbReference type="Google" id="ProtNLM"/>
    </source>
</evidence>
<reference evidence="2" key="1">
    <citation type="journal article" date="2015" name="Nature">
        <title>Complex archaea that bridge the gap between prokaryotes and eukaryotes.</title>
        <authorList>
            <person name="Spang A."/>
            <person name="Saw J.H."/>
            <person name="Jorgensen S.L."/>
            <person name="Zaremba-Niedzwiedzka K."/>
            <person name="Martijn J."/>
            <person name="Lind A.E."/>
            <person name="van Eijk R."/>
            <person name="Schleper C."/>
            <person name="Guy L."/>
            <person name="Ettema T.J."/>
        </authorList>
    </citation>
    <scope>NUCLEOTIDE SEQUENCE</scope>
</reference>
<name>A0A0F8X1D9_9ZZZZ</name>
<proteinExistence type="predicted"/>
<feature type="compositionally biased region" description="Polar residues" evidence="1">
    <location>
        <begin position="15"/>
        <end position="24"/>
    </location>
</feature>